<protein>
    <submittedName>
        <fullName evidence="1">Uncharacterized protein</fullName>
    </submittedName>
</protein>
<dbReference type="EMBL" id="ACIO01000508">
    <property type="protein sequence ID" value="EFC96697.1"/>
    <property type="molecule type" value="Genomic_DNA"/>
</dbReference>
<name>D3ANA9_9FIRM</name>
<proteinExistence type="predicted"/>
<dbReference type="GeneID" id="93148639"/>
<sequence>MYTNADVTLYLYSKCGKQDSYRRIFVEDVFWDNVKQSNVLKTGQRDSDSVLLVIPLESLFEPIRFTAGKDLAVKGQCNHMIDCSSQKSMSESLQELKQCHGCVTVMTVDEKLYGSESAQHYELSCK</sequence>
<reference evidence="1 2" key="1">
    <citation type="submission" date="2010-01" db="EMBL/GenBank/DDBJ databases">
        <authorList>
            <person name="Weinstock G."/>
            <person name="Sodergren E."/>
            <person name="Clifton S."/>
            <person name="Fulton L."/>
            <person name="Fulton B."/>
            <person name="Courtney L."/>
            <person name="Fronick C."/>
            <person name="Harrison M."/>
            <person name="Strong C."/>
            <person name="Farmer C."/>
            <person name="Delahaunty K."/>
            <person name="Markovic C."/>
            <person name="Hall O."/>
            <person name="Minx P."/>
            <person name="Tomlinson C."/>
            <person name="Mitreva M."/>
            <person name="Nelson J."/>
            <person name="Hou S."/>
            <person name="Wollam A."/>
            <person name="Pepin K.H."/>
            <person name="Johnson M."/>
            <person name="Bhonagiri V."/>
            <person name="Nash W.E."/>
            <person name="Warren W."/>
            <person name="Chinwalla A."/>
            <person name="Mardis E.R."/>
            <person name="Wilson R.K."/>
        </authorList>
    </citation>
    <scope>NUCLEOTIDE SEQUENCE [LARGE SCALE GENOMIC DNA]</scope>
    <source>
        <strain evidence="1 2">DSM 13479</strain>
    </source>
</reference>
<dbReference type="Pfam" id="PF20536">
    <property type="entry name" value="DUF6751"/>
    <property type="match status" value="1"/>
</dbReference>
<organism evidence="1 2">
    <name type="scientific">Hungatella hathewayi DSM 13479</name>
    <dbReference type="NCBI Taxonomy" id="566550"/>
    <lineage>
        <taxon>Bacteria</taxon>
        <taxon>Bacillati</taxon>
        <taxon>Bacillota</taxon>
        <taxon>Clostridia</taxon>
        <taxon>Lachnospirales</taxon>
        <taxon>Lachnospiraceae</taxon>
        <taxon>Hungatella</taxon>
    </lineage>
</organism>
<dbReference type="AlphaFoldDB" id="D3ANA9"/>
<dbReference type="InterPro" id="IPR046639">
    <property type="entry name" value="DUF6751"/>
</dbReference>
<evidence type="ECO:0000313" key="2">
    <source>
        <dbReference type="Proteomes" id="UP000004968"/>
    </source>
</evidence>
<comment type="caution">
    <text evidence="1">The sequence shown here is derived from an EMBL/GenBank/DDBJ whole genome shotgun (WGS) entry which is preliminary data.</text>
</comment>
<gene>
    <name evidence="1" type="ORF">CLOSTHATH_05109</name>
</gene>
<dbReference type="Proteomes" id="UP000004968">
    <property type="component" value="Unassembled WGS sequence"/>
</dbReference>
<dbReference type="HOGENOM" id="CLU_1977662_0_0_9"/>
<dbReference type="RefSeq" id="WP_006775538.1">
    <property type="nucleotide sequence ID" value="NZ_GG667732.1"/>
</dbReference>
<accession>D3ANA9</accession>
<evidence type="ECO:0000313" key="1">
    <source>
        <dbReference type="EMBL" id="EFC96697.1"/>
    </source>
</evidence>